<keyword evidence="6 8" id="KW-1133">Transmembrane helix</keyword>
<proteinExistence type="inferred from homology"/>
<comment type="caution">
    <text evidence="9">The sequence shown here is derived from an EMBL/GenBank/DDBJ whole genome shotgun (WGS) entry which is preliminary data.</text>
</comment>
<dbReference type="PANTHER" id="PTHR34979:SF1">
    <property type="entry name" value="INNER MEMBRANE PROTEIN YGAZ"/>
    <property type="match status" value="1"/>
</dbReference>
<evidence type="ECO:0000313" key="10">
    <source>
        <dbReference type="Proteomes" id="UP000295184"/>
    </source>
</evidence>
<dbReference type="GO" id="GO:1903785">
    <property type="term" value="P:L-valine transmembrane transport"/>
    <property type="evidence" value="ECO:0007669"/>
    <property type="project" value="TreeGrafter"/>
</dbReference>
<dbReference type="PANTHER" id="PTHR34979">
    <property type="entry name" value="INNER MEMBRANE PROTEIN YGAZ"/>
    <property type="match status" value="1"/>
</dbReference>
<evidence type="ECO:0000256" key="2">
    <source>
        <dbReference type="ARBA" id="ARBA00010735"/>
    </source>
</evidence>
<dbReference type="Pfam" id="PF03591">
    <property type="entry name" value="AzlC"/>
    <property type="match status" value="1"/>
</dbReference>
<evidence type="ECO:0000256" key="8">
    <source>
        <dbReference type="SAM" id="Phobius"/>
    </source>
</evidence>
<feature type="transmembrane region" description="Helical" evidence="8">
    <location>
        <begin position="154"/>
        <end position="172"/>
    </location>
</feature>
<dbReference type="EMBL" id="SLUM01000021">
    <property type="protein sequence ID" value="TCL54550.1"/>
    <property type="molecule type" value="Genomic_DNA"/>
</dbReference>
<feature type="transmembrane region" description="Helical" evidence="8">
    <location>
        <begin position="125"/>
        <end position="148"/>
    </location>
</feature>
<keyword evidence="3" id="KW-0813">Transport</keyword>
<feature type="transmembrane region" description="Helical" evidence="8">
    <location>
        <begin position="51"/>
        <end position="76"/>
    </location>
</feature>
<sequence length="243" mass="25373">MKGEYKAGLADGLAIGIGYFSVSFTFGILAVKGGLSALTAGLISLTNLTSAGQFAGLTVILAHGSLVELALTQLVINLRYALMSLSLSQRLGPQFTTRRRMTIAFANTDEIFAVAMGRTSPLTPAYMYGLATLPILGWTFGTLSGAVASGLLNAAVRSALGVALYSMFVAIVVPPMRQLKSVRIVVAAAVIVSCVIAWVPLLKFISSGFAIILSTLAAAALGAWLFPVDLADEEPAEKQEETA</sequence>
<reference evidence="9 10" key="1">
    <citation type="submission" date="2019-03" db="EMBL/GenBank/DDBJ databases">
        <title>Genomic Encyclopedia of Type Strains, Phase IV (KMG-IV): sequencing the most valuable type-strain genomes for metagenomic binning, comparative biology and taxonomic classification.</title>
        <authorList>
            <person name="Goeker M."/>
        </authorList>
    </citation>
    <scope>NUCLEOTIDE SEQUENCE [LARGE SCALE GENOMIC DNA]</scope>
    <source>
        <strain evidence="9 10">DSM 100451</strain>
    </source>
</reference>
<organism evidence="9 10">
    <name type="scientific">Allofournierella massiliensis</name>
    <dbReference type="NCBI Taxonomy" id="1650663"/>
    <lineage>
        <taxon>Bacteria</taxon>
        <taxon>Bacillati</taxon>
        <taxon>Bacillota</taxon>
        <taxon>Clostridia</taxon>
        <taxon>Eubacteriales</taxon>
        <taxon>Oscillospiraceae</taxon>
        <taxon>Allofournierella</taxon>
    </lineage>
</organism>
<feature type="transmembrane region" description="Helical" evidence="8">
    <location>
        <begin position="12"/>
        <end position="31"/>
    </location>
</feature>
<evidence type="ECO:0000256" key="5">
    <source>
        <dbReference type="ARBA" id="ARBA00022692"/>
    </source>
</evidence>
<dbReference type="GeneID" id="97382077"/>
<dbReference type="STRING" id="1650663.GCA_001486665_00169"/>
<keyword evidence="4" id="KW-1003">Cell membrane</keyword>
<dbReference type="AlphaFoldDB" id="A0A4R1QW77"/>
<evidence type="ECO:0000256" key="4">
    <source>
        <dbReference type="ARBA" id="ARBA00022475"/>
    </source>
</evidence>
<keyword evidence="5 8" id="KW-0812">Transmembrane</keyword>
<accession>A0A4R1QW77</accession>
<dbReference type="OrthoDB" id="3177005at2"/>
<evidence type="ECO:0000313" key="9">
    <source>
        <dbReference type="EMBL" id="TCL54550.1"/>
    </source>
</evidence>
<dbReference type="GO" id="GO:0005886">
    <property type="term" value="C:plasma membrane"/>
    <property type="evidence" value="ECO:0007669"/>
    <property type="project" value="UniProtKB-SubCell"/>
</dbReference>
<evidence type="ECO:0000256" key="1">
    <source>
        <dbReference type="ARBA" id="ARBA00004651"/>
    </source>
</evidence>
<evidence type="ECO:0000256" key="6">
    <source>
        <dbReference type="ARBA" id="ARBA00022989"/>
    </source>
</evidence>
<evidence type="ECO:0000256" key="3">
    <source>
        <dbReference type="ARBA" id="ARBA00022448"/>
    </source>
</evidence>
<feature type="transmembrane region" description="Helical" evidence="8">
    <location>
        <begin position="208"/>
        <end position="228"/>
    </location>
</feature>
<feature type="transmembrane region" description="Helical" evidence="8">
    <location>
        <begin position="184"/>
        <end position="202"/>
    </location>
</feature>
<name>A0A4R1QW77_9FIRM</name>
<protein>
    <submittedName>
        <fullName evidence="9">Putative branched-subunit amino acid permease</fullName>
    </submittedName>
</protein>
<gene>
    <name evidence="9" type="ORF">EDD77_12154</name>
</gene>
<keyword evidence="7 8" id="KW-0472">Membrane</keyword>
<evidence type="ECO:0000256" key="7">
    <source>
        <dbReference type="ARBA" id="ARBA00023136"/>
    </source>
</evidence>
<dbReference type="InterPro" id="IPR011606">
    <property type="entry name" value="Brnchd-chn_aa_trnsp_permease"/>
</dbReference>
<comment type="subcellular location">
    <subcellularLocation>
        <location evidence="1">Cell membrane</location>
        <topology evidence="1">Multi-pass membrane protein</topology>
    </subcellularLocation>
</comment>
<dbReference type="Proteomes" id="UP000295184">
    <property type="component" value="Unassembled WGS sequence"/>
</dbReference>
<comment type="similarity">
    <text evidence="2">Belongs to the AzlC family.</text>
</comment>
<dbReference type="RefSeq" id="WP_058962705.1">
    <property type="nucleotide sequence ID" value="NZ_CABKVM010000011.1"/>
</dbReference>